<dbReference type="PRINTS" id="PR00111">
    <property type="entry name" value="ABHYDROLASE"/>
</dbReference>
<accession>A0A2H0BFE3</accession>
<gene>
    <name evidence="2" type="ORF">COX05_03255</name>
</gene>
<sequence length="242" mass="26893">MDIKNNVTIVLVHGWTYKINPLKKLEDELNGLGYRVLVPTLPGFGQTNVPPTDWGISEYAQWLEEYIVNNAKAPVVLVGHSFGGAVCALCSAKYPTLASHLVVVNPSGVRTKNLILDIKKQLASWGSIIFSLPIISVFKSGVTKLWTKGTGSYDYAQAPEGLKSILSRVLSQDIREDLMGIKVPTLLLWARQDKATPFTMSKVWSEKIPQSTLVAVEGRGHSFLYEHPEIVVKEIMRFTQRT</sequence>
<dbReference type="Gene3D" id="3.40.50.1820">
    <property type="entry name" value="alpha/beta hydrolase"/>
    <property type="match status" value="1"/>
</dbReference>
<dbReference type="PANTHER" id="PTHR43798:SF33">
    <property type="entry name" value="HYDROLASE, PUTATIVE (AFU_ORTHOLOGUE AFUA_2G14860)-RELATED"/>
    <property type="match status" value="1"/>
</dbReference>
<reference evidence="2 3" key="1">
    <citation type="submission" date="2017-09" db="EMBL/GenBank/DDBJ databases">
        <title>Depth-based differentiation of microbial function through sediment-hosted aquifers and enrichment of novel symbionts in the deep terrestrial subsurface.</title>
        <authorList>
            <person name="Probst A.J."/>
            <person name="Ladd B."/>
            <person name="Jarett J.K."/>
            <person name="Geller-Mcgrath D.E."/>
            <person name="Sieber C.M."/>
            <person name="Emerson J.B."/>
            <person name="Anantharaman K."/>
            <person name="Thomas B.C."/>
            <person name="Malmstrom R."/>
            <person name="Stieglmeier M."/>
            <person name="Klingl A."/>
            <person name="Woyke T."/>
            <person name="Ryan C.M."/>
            <person name="Banfield J.F."/>
        </authorList>
    </citation>
    <scope>NUCLEOTIDE SEQUENCE [LARGE SCALE GENOMIC DNA]</scope>
    <source>
        <strain evidence="2">CG22_combo_CG10-13_8_21_14_all_39_12</strain>
    </source>
</reference>
<proteinExistence type="predicted"/>
<dbReference type="Pfam" id="PF12697">
    <property type="entry name" value="Abhydrolase_6"/>
    <property type="match status" value="1"/>
</dbReference>
<feature type="domain" description="AB hydrolase-1" evidence="1">
    <location>
        <begin position="9"/>
        <end position="233"/>
    </location>
</feature>
<evidence type="ECO:0000259" key="1">
    <source>
        <dbReference type="Pfam" id="PF12697"/>
    </source>
</evidence>
<dbReference type="InterPro" id="IPR029058">
    <property type="entry name" value="AB_hydrolase_fold"/>
</dbReference>
<organism evidence="2 3">
    <name type="scientific">candidate division WWE3 bacterium CG22_combo_CG10-13_8_21_14_all_39_12</name>
    <dbReference type="NCBI Taxonomy" id="1975094"/>
    <lineage>
        <taxon>Bacteria</taxon>
        <taxon>Katanobacteria</taxon>
    </lineage>
</organism>
<dbReference type="AlphaFoldDB" id="A0A2H0BFE3"/>
<dbReference type="GO" id="GO:0016020">
    <property type="term" value="C:membrane"/>
    <property type="evidence" value="ECO:0007669"/>
    <property type="project" value="TreeGrafter"/>
</dbReference>
<comment type="caution">
    <text evidence="2">The sequence shown here is derived from an EMBL/GenBank/DDBJ whole genome shotgun (WGS) entry which is preliminary data.</text>
</comment>
<dbReference type="SUPFAM" id="SSF53474">
    <property type="entry name" value="alpha/beta-Hydrolases"/>
    <property type="match status" value="1"/>
</dbReference>
<evidence type="ECO:0000313" key="3">
    <source>
        <dbReference type="Proteomes" id="UP000228495"/>
    </source>
</evidence>
<dbReference type="EMBL" id="PCSU01000056">
    <property type="protein sequence ID" value="PIP56396.1"/>
    <property type="molecule type" value="Genomic_DNA"/>
</dbReference>
<dbReference type="Proteomes" id="UP000228495">
    <property type="component" value="Unassembled WGS sequence"/>
</dbReference>
<name>A0A2H0BFE3_UNCKA</name>
<evidence type="ECO:0000313" key="2">
    <source>
        <dbReference type="EMBL" id="PIP56396.1"/>
    </source>
</evidence>
<dbReference type="PANTHER" id="PTHR43798">
    <property type="entry name" value="MONOACYLGLYCEROL LIPASE"/>
    <property type="match status" value="1"/>
</dbReference>
<dbReference type="InterPro" id="IPR000073">
    <property type="entry name" value="AB_hydrolase_1"/>
</dbReference>
<dbReference type="InterPro" id="IPR050266">
    <property type="entry name" value="AB_hydrolase_sf"/>
</dbReference>
<protein>
    <recommendedName>
        <fullName evidence="1">AB hydrolase-1 domain-containing protein</fullName>
    </recommendedName>
</protein>